<sequence length="788" mass="86673">MSSTATARLRNLIPPAITYPADGSVLPCNRYRWRPIELPSVEIQAGKLAGKKVLVVGGAEATYERLAAHLRSYGVTCYRFDGAALQPGVEVDGILDLNIEEPFSLATGTAWEAPFASTIRAVQAVYEAWAEETNANRLFYVAVTAMGGQMGYDGEKAAQPLGGVWAGFAKSLPREIPNCHVKVIDVARAEWENLEQILVQELFNWGVFEVGYQNGVRYGLFAEHVPLGEPVRSIEEGDTILISGGARGIGFALAQDLARNFGCSVVITGRSEFPSGAEEWLALGAEAFKKFQFESLRTSPSVLQTRKQLERIKSQRELYHNVQQMQDEGLRVRYEACDFTDEGQVHALVQKIGPSLRGVIHNAGIEETIRLNAKSVEACLATVRVKINGFLHLATACADLNLNFFCNVGSLSGRWGGMIGQLDYAGGNEALTRLGFWATANGLFDVQTICWPTWDKLGLITNYQAALKYASAIHVQEGIYHWQRNLLAGDAGECIYMGKVGKALVPMQINGFLPVSIVEAPDIERIHSQVFYMGEVQDFRLFKSVASVSRMDRRLTTCIEDVRWNGKAMMPVSLLLEYVLSLAEWVVPEGWQELPLRSIDGLEVNLPALAYAADEPAWELGKKAVGHWDGDAWVVTVTLSRGSQLVARCQLVHRAEAVPVPVPVPVQRDLPFTSNAPDLPDTPESPLVWRGGVFAIARWHASVGHVPACSSGQIWSVPHVPTMRLPSAHLENIFRAASTRQADRLTVRRLGFLQENLRCTTIAQVGDTWYVQDEAGNPGFWLEGVACS</sequence>
<keyword evidence="1" id="KW-0596">Phosphopantetheine</keyword>
<dbReference type="Pfam" id="PF08659">
    <property type="entry name" value="KR"/>
    <property type="match status" value="1"/>
</dbReference>
<dbReference type="PANTHER" id="PTHR43775:SF37">
    <property type="entry name" value="SI:DKEY-61P9.11"/>
    <property type="match status" value="1"/>
</dbReference>
<name>A0A316D9S0_9BACL</name>
<protein>
    <submittedName>
        <fullName evidence="4">KR domain-containing protein</fullName>
    </submittedName>
</protein>
<gene>
    <name evidence="4" type="ORF">C7459_106215</name>
</gene>
<evidence type="ECO:0000313" key="5">
    <source>
        <dbReference type="Proteomes" id="UP000245634"/>
    </source>
</evidence>
<dbReference type="GO" id="GO:0071770">
    <property type="term" value="P:DIM/DIP cell wall layer assembly"/>
    <property type="evidence" value="ECO:0007669"/>
    <property type="project" value="TreeGrafter"/>
</dbReference>
<dbReference type="Gene3D" id="3.40.50.720">
    <property type="entry name" value="NAD(P)-binding Rossmann-like Domain"/>
    <property type="match status" value="1"/>
</dbReference>
<dbReference type="InterPro" id="IPR057326">
    <property type="entry name" value="KR_dom"/>
</dbReference>
<feature type="domain" description="Ketoreductase" evidence="3">
    <location>
        <begin position="238"/>
        <end position="457"/>
    </location>
</feature>
<dbReference type="OrthoDB" id="9770965at2"/>
<dbReference type="GO" id="GO:0004312">
    <property type="term" value="F:fatty acid synthase activity"/>
    <property type="evidence" value="ECO:0007669"/>
    <property type="project" value="TreeGrafter"/>
</dbReference>
<keyword evidence="5" id="KW-1185">Reference proteome</keyword>
<dbReference type="SMART" id="SM00822">
    <property type="entry name" value="PKS_KR"/>
    <property type="match status" value="1"/>
</dbReference>
<dbReference type="GO" id="GO:0005737">
    <property type="term" value="C:cytoplasm"/>
    <property type="evidence" value="ECO:0007669"/>
    <property type="project" value="TreeGrafter"/>
</dbReference>
<proteinExistence type="predicted"/>
<evidence type="ECO:0000256" key="1">
    <source>
        <dbReference type="ARBA" id="ARBA00022450"/>
    </source>
</evidence>
<dbReference type="EMBL" id="QGGL01000006">
    <property type="protein sequence ID" value="PWK13935.1"/>
    <property type="molecule type" value="Genomic_DNA"/>
</dbReference>
<evidence type="ECO:0000256" key="2">
    <source>
        <dbReference type="ARBA" id="ARBA00022553"/>
    </source>
</evidence>
<accession>A0A316D9S0</accession>
<evidence type="ECO:0000313" key="4">
    <source>
        <dbReference type="EMBL" id="PWK13935.1"/>
    </source>
</evidence>
<comment type="caution">
    <text evidence="4">The sequence shown here is derived from an EMBL/GenBank/DDBJ whole genome shotgun (WGS) entry which is preliminary data.</text>
</comment>
<evidence type="ECO:0000259" key="3">
    <source>
        <dbReference type="SMART" id="SM00822"/>
    </source>
</evidence>
<dbReference type="InterPro" id="IPR013968">
    <property type="entry name" value="PKS_KR"/>
</dbReference>
<dbReference type="AlphaFoldDB" id="A0A316D9S0"/>
<dbReference type="InterPro" id="IPR050091">
    <property type="entry name" value="PKS_NRPS_Biosynth_Enz"/>
</dbReference>
<organism evidence="4 5">
    <name type="scientific">Tumebacillus permanentifrigoris</name>
    <dbReference type="NCBI Taxonomy" id="378543"/>
    <lineage>
        <taxon>Bacteria</taxon>
        <taxon>Bacillati</taxon>
        <taxon>Bacillota</taxon>
        <taxon>Bacilli</taxon>
        <taxon>Bacillales</taxon>
        <taxon>Alicyclobacillaceae</taxon>
        <taxon>Tumebacillus</taxon>
    </lineage>
</organism>
<dbReference type="SUPFAM" id="SSF51735">
    <property type="entry name" value="NAD(P)-binding Rossmann-fold domains"/>
    <property type="match status" value="2"/>
</dbReference>
<dbReference type="RefSeq" id="WP_109688489.1">
    <property type="nucleotide sequence ID" value="NZ_QGGL01000006.1"/>
</dbReference>
<keyword evidence="2" id="KW-0597">Phosphoprotein</keyword>
<reference evidence="4 5" key="1">
    <citation type="submission" date="2018-05" db="EMBL/GenBank/DDBJ databases">
        <title>Genomic Encyclopedia of Type Strains, Phase IV (KMG-IV): sequencing the most valuable type-strain genomes for metagenomic binning, comparative biology and taxonomic classification.</title>
        <authorList>
            <person name="Goeker M."/>
        </authorList>
    </citation>
    <scope>NUCLEOTIDE SEQUENCE [LARGE SCALE GENOMIC DNA]</scope>
    <source>
        <strain evidence="4 5">DSM 18773</strain>
    </source>
</reference>
<dbReference type="GO" id="GO:0005886">
    <property type="term" value="C:plasma membrane"/>
    <property type="evidence" value="ECO:0007669"/>
    <property type="project" value="TreeGrafter"/>
</dbReference>
<dbReference type="Proteomes" id="UP000245634">
    <property type="component" value="Unassembled WGS sequence"/>
</dbReference>
<dbReference type="PANTHER" id="PTHR43775">
    <property type="entry name" value="FATTY ACID SYNTHASE"/>
    <property type="match status" value="1"/>
</dbReference>
<dbReference type="GO" id="GO:0006633">
    <property type="term" value="P:fatty acid biosynthetic process"/>
    <property type="evidence" value="ECO:0007669"/>
    <property type="project" value="TreeGrafter"/>
</dbReference>
<dbReference type="InterPro" id="IPR036291">
    <property type="entry name" value="NAD(P)-bd_dom_sf"/>
</dbReference>